<evidence type="ECO:0000313" key="2">
    <source>
        <dbReference type="EMBL" id="PVU88051.1"/>
    </source>
</evidence>
<dbReference type="EMBL" id="MBFT01001238">
    <property type="protein sequence ID" value="PVU84750.1"/>
    <property type="molecule type" value="Genomic_DNA"/>
</dbReference>
<gene>
    <name evidence="2" type="ORF">BB559_005753</name>
    <name evidence="1" type="ORF">BB559_007411</name>
</gene>
<name>A0A2T9XXG5_9FUNG</name>
<evidence type="ECO:0000313" key="3">
    <source>
        <dbReference type="Proteomes" id="UP000245699"/>
    </source>
</evidence>
<protein>
    <submittedName>
        <fullName evidence="1">Uncharacterized protein</fullName>
    </submittedName>
</protein>
<accession>A0A2T9XXG5</accession>
<evidence type="ECO:0000313" key="1">
    <source>
        <dbReference type="EMBL" id="PVU84750.1"/>
    </source>
</evidence>
<reference evidence="1 3" key="1">
    <citation type="journal article" date="2018" name="MBio">
        <title>Comparative Genomics Reveals the Core Gene Toolbox for the Fungus-Insect Symbiosis.</title>
        <authorList>
            <person name="Wang Y."/>
            <person name="Stata M."/>
            <person name="Wang W."/>
            <person name="Stajich J.E."/>
            <person name="White M.M."/>
            <person name="Moncalvo J.M."/>
        </authorList>
    </citation>
    <scope>NUCLEOTIDE SEQUENCE [LARGE SCALE GENOMIC DNA]</scope>
    <source>
        <strain evidence="1 3">AUS-77-4</strain>
    </source>
</reference>
<dbReference type="EMBL" id="MBFT01000665">
    <property type="protein sequence ID" value="PVU88051.1"/>
    <property type="molecule type" value="Genomic_DNA"/>
</dbReference>
<organism evidence="1 3">
    <name type="scientific">Furculomyces boomerangus</name>
    <dbReference type="NCBI Taxonomy" id="61424"/>
    <lineage>
        <taxon>Eukaryota</taxon>
        <taxon>Fungi</taxon>
        <taxon>Fungi incertae sedis</taxon>
        <taxon>Zoopagomycota</taxon>
        <taxon>Kickxellomycotina</taxon>
        <taxon>Harpellomycetes</taxon>
        <taxon>Harpellales</taxon>
        <taxon>Harpellaceae</taxon>
        <taxon>Furculomyces</taxon>
    </lineage>
</organism>
<dbReference type="Proteomes" id="UP000245699">
    <property type="component" value="Unassembled WGS sequence"/>
</dbReference>
<proteinExistence type="predicted"/>
<keyword evidence="3" id="KW-1185">Reference proteome</keyword>
<comment type="caution">
    <text evidence="1">The sequence shown here is derived from an EMBL/GenBank/DDBJ whole genome shotgun (WGS) entry which is preliminary data.</text>
</comment>
<dbReference type="AlphaFoldDB" id="A0A2T9XXG5"/>
<sequence>MNNQISQFAQGSINQNNCIVDCSNIKNAGCVCIWDDLNDLSNNLPRDTHAALKKHNCTTAIYCLGKPNGIFKCGETVIYDSSIHSDKLVQVDLSEDVSTSSGTSTKTRCSPKKTKTKLFVAIAAIFLFVLHA</sequence>